<dbReference type="AlphaFoldDB" id="A0AA41UJ46"/>
<evidence type="ECO:0000256" key="1">
    <source>
        <dbReference type="ARBA" id="ARBA00004141"/>
    </source>
</evidence>
<feature type="domain" description="Yip1" evidence="6">
    <location>
        <begin position="33"/>
        <end position="165"/>
    </location>
</feature>
<evidence type="ECO:0000313" key="7">
    <source>
        <dbReference type="EMBL" id="MCJ8498991.1"/>
    </source>
</evidence>
<evidence type="ECO:0000259" key="6">
    <source>
        <dbReference type="Pfam" id="PF04893"/>
    </source>
</evidence>
<evidence type="ECO:0000256" key="2">
    <source>
        <dbReference type="ARBA" id="ARBA00022692"/>
    </source>
</evidence>
<dbReference type="GO" id="GO:0016020">
    <property type="term" value="C:membrane"/>
    <property type="evidence" value="ECO:0007669"/>
    <property type="project" value="UniProtKB-SubCell"/>
</dbReference>
<keyword evidence="4 5" id="KW-0472">Membrane</keyword>
<comment type="subcellular location">
    <subcellularLocation>
        <location evidence="1">Membrane</location>
        <topology evidence="1">Multi-pass membrane protein</topology>
    </subcellularLocation>
</comment>
<dbReference type="Proteomes" id="UP001165427">
    <property type="component" value="Unassembled WGS sequence"/>
</dbReference>
<feature type="transmembrane region" description="Helical" evidence="5">
    <location>
        <begin position="148"/>
        <end position="170"/>
    </location>
</feature>
<feature type="transmembrane region" description="Helical" evidence="5">
    <location>
        <begin position="112"/>
        <end position="136"/>
    </location>
</feature>
<evidence type="ECO:0000313" key="8">
    <source>
        <dbReference type="Proteomes" id="UP001165427"/>
    </source>
</evidence>
<reference evidence="7" key="1">
    <citation type="submission" date="2022-04" db="EMBL/GenBank/DDBJ databases">
        <title>Desulfatitalea alkaliphila sp. nov., a novel anaerobic sulfate-reducing bacterium isolated from terrestrial mud volcano, Taman Peninsula, Russia.</title>
        <authorList>
            <person name="Khomyakova M.A."/>
            <person name="Merkel A.Y."/>
            <person name="Slobodkin A.I."/>
        </authorList>
    </citation>
    <scope>NUCLEOTIDE SEQUENCE</scope>
    <source>
        <strain evidence="7">M08but</strain>
    </source>
</reference>
<keyword evidence="8" id="KW-1185">Reference proteome</keyword>
<gene>
    <name evidence="7" type="ORF">MRX98_00280</name>
</gene>
<comment type="caution">
    <text evidence="7">The sequence shown here is derived from an EMBL/GenBank/DDBJ whole genome shotgun (WGS) entry which is preliminary data.</text>
</comment>
<keyword evidence="2 5" id="KW-0812">Transmembrane</keyword>
<name>A0AA41UJ46_9BACT</name>
<dbReference type="RefSeq" id="WP_246902004.1">
    <property type="nucleotide sequence ID" value="NZ_JALJRB010000001.1"/>
</dbReference>
<evidence type="ECO:0000256" key="4">
    <source>
        <dbReference type="ARBA" id="ARBA00023136"/>
    </source>
</evidence>
<dbReference type="Pfam" id="PF04893">
    <property type="entry name" value="Yip1"/>
    <property type="match status" value="1"/>
</dbReference>
<organism evidence="7 8">
    <name type="scientific">Desulfatitalea alkaliphila</name>
    <dbReference type="NCBI Taxonomy" id="2929485"/>
    <lineage>
        <taxon>Bacteria</taxon>
        <taxon>Pseudomonadati</taxon>
        <taxon>Thermodesulfobacteriota</taxon>
        <taxon>Desulfobacteria</taxon>
        <taxon>Desulfobacterales</taxon>
        <taxon>Desulfosarcinaceae</taxon>
        <taxon>Desulfatitalea</taxon>
    </lineage>
</organism>
<protein>
    <submittedName>
        <fullName evidence="7">YIP1 family protein</fullName>
    </submittedName>
</protein>
<proteinExistence type="predicted"/>
<dbReference type="InterPro" id="IPR006977">
    <property type="entry name" value="Yip1_dom"/>
</dbReference>
<keyword evidence="3 5" id="KW-1133">Transmembrane helix</keyword>
<feature type="transmembrane region" description="Helical" evidence="5">
    <location>
        <begin position="28"/>
        <end position="48"/>
    </location>
</feature>
<sequence>MNNFLNRLLRAAKLDAALYEEVEADPSAMAQAMGVVVLSSVAAGIGSLSQGGGVAFIGGILGALIGWFVWAFLTYLIGTKVLPTPRTRADYGQLLRTIGFSSAPGLIRVVGVIPGLMTLVFFIAGIWMLVAMVIAVRQALDYESTLRAVGVCVIGWIIQIALMALFVAIFGTGGQAAGA</sequence>
<dbReference type="EMBL" id="JALJRB010000001">
    <property type="protein sequence ID" value="MCJ8498991.1"/>
    <property type="molecule type" value="Genomic_DNA"/>
</dbReference>
<evidence type="ECO:0000256" key="5">
    <source>
        <dbReference type="SAM" id="Phobius"/>
    </source>
</evidence>
<accession>A0AA41UJ46</accession>
<feature type="transmembrane region" description="Helical" evidence="5">
    <location>
        <begin position="55"/>
        <end position="77"/>
    </location>
</feature>
<evidence type="ECO:0000256" key="3">
    <source>
        <dbReference type="ARBA" id="ARBA00022989"/>
    </source>
</evidence>